<evidence type="ECO:0000313" key="2">
    <source>
        <dbReference type="Proteomes" id="UP001516400"/>
    </source>
</evidence>
<sequence>MNGANIEISTLKAENMKIWNELNAMQQRLKMNELDIVGIPERKKGNVVEIMKNVSTKLNFPSVENSIDNCYRLHLASKDDKPQPIIVSFKNKLLRN</sequence>
<accession>A0ABD2N3R8</accession>
<reference evidence="1 2" key="1">
    <citation type="journal article" date="2021" name="BMC Biol.">
        <title>Horizontally acquired antibacterial genes associated with adaptive radiation of ladybird beetles.</title>
        <authorList>
            <person name="Li H.S."/>
            <person name="Tang X.F."/>
            <person name="Huang Y.H."/>
            <person name="Xu Z.Y."/>
            <person name="Chen M.L."/>
            <person name="Du X.Y."/>
            <person name="Qiu B.Y."/>
            <person name="Chen P.T."/>
            <person name="Zhang W."/>
            <person name="Slipinski A."/>
            <person name="Escalona H.E."/>
            <person name="Waterhouse R.M."/>
            <person name="Zwick A."/>
            <person name="Pang H."/>
        </authorList>
    </citation>
    <scope>NUCLEOTIDE SEQUENCE [LARGE SCALE GENOMIC DNA]</scope>
    <source>
        <strain evidence="1">SYSU2018</strain>
    </source>
</reference>
<dbReference type="AlphaFoldDB" id="A0ABD2N3R8"/>
<name>A0ABD2N3R8_9CUCU</name>
<dbReference type="Proteomes" id="UP001516400">
    <property type="component" value="Unassembled WGS sequence"/>
</dbReference>
<evidence type="ECO:0000313" key="1">
    <source>
        <dbReference type="EMBL" id="KAL3273346.1"/>
    </source>
</evidence>
<protein>
    <submittedName>
        <fullName evidence="1">Uncharacterized protein</fullName>
    </submittedName>
</protein>
<proteinExistence type="predicted"/>
<keyword evidence="2" id="KW-1185">Reference proteome</keyword>
<comment type="caution">
    <text evidence="1">The sequence shown here is derived from an EMBL/GenBank/DDBJ whole genome shotgun (WGS) entry which is preliminary data.</text>
</comment>
<organism evidence="1 2">
    <name type="scientific">Cryptolaemus montrouzieri</name>
    <dbReference type="NCBI Taxonomy" id="559131"/>
    <lineage>
        <taxon>Eukaryota</taxon>
        <taxon>Metazoa</taxon>
        <taxon>Ecdysozoa</taxon>
        <taxon>Arthropoda</taxon>
        <taxon>Hexapoda</taxon>
        <taxon>Insecta</taxon>
        <taxon>Pterygota</taxon>
        <taxon>Neoptera</taxon>
        <taxon>Endopterygota</taxon>
        <taxon>Coleoptera</taxon>
        <taxon>Polyphaga</taxon>
        <taxon>Cucujiformia</taxon>
        <taxon>Coccinelloidea</taxon>
        <taxon>Coccinellidae</taxon>
        <taxon>Scymninae</taxon>
        <taxon>Scymnini</taxon>
        <taxon>Cryptolaemus</taxon>
    </lineage>
</organism>
<dbReference type="EMBL" id="JABFTP020000062">
    <property type="protein sequence ID" value="KAL3273346.1"/>
    <property type="molecule type" value="Genomic_DNA"/>
</dbReference>
<gene>
    <name evidence="1" type="ORF">HHI36_014794</name>
</gene>